<dbReference type="AlphaFoldDB" id="A0A125Q145"/>
<feature type="compositionally biased region" description="Basic and acidic residues" evidence="1">
    <location>
        <begin position="1"/>
        <end position="12"/>
    </location>
</feature>
<feature type="region of interest" description="Disordered" evidence="1">
    <location>
        <begin position="52"/>
        <end position="82"/>
    </location>
</feature>
<dbReference type="RefSeq" id="WP_067311706.1">
    <property type="nucleotide sequence ID" value="NZ_LRMV01000113.1"/>
</dbReference>
<proteinExistence type="predicted"/>
<dbReference type="Proteomes" id="UP000198226">
    <property type="component" value="Chromosome I"/>
</dbReference>
<protein>
    <submittedName>
        <fullName evidence="2">Uncharacterized protein</fullName>
    </submittedName>
</protein>
<dbReference type="EMBL" id="LT607752">
    <property type="protein sequence ID" value="SCG50652.1"/>
    <property type="molecule type" value="Genomic_DNA"/>
</dbReference>
<reference evidence="3" key="1">
    <citation type="submission" date="2016-06" db="EMBL/GenBank/DDBJ databases">
        <authorList>
            <person name="Varghese N."/>
            <person name="Submissions Spin"/>
        </authorList>
    </citation>
    <scope>NUCLEOTIDE SEQUENCE [LARGE SCALE GENOMIC DNA]</scope>
    <source>
        <strain evidence="3">DSM 44983</strain>
    </source>
</reference>
<evidence type="ECO:0000313" key="3">
    <source>
        <dbReference type="Proteomes" id="UP000198226"/>
    </source>
</evidence>
<organism evidence="2 3">
    <name type="scientific">Micromonospora rifamycinica</name>
    <dbReference type="NCBI Taxonomy" id="291594"/>
    <lineage>
        <taxon>Bacteria</taxon>
        <taxon>Bacillati</taxon>
        <taxon>Actinomycetota</taxon>
        <taxon>Actinomycetes</taxon>
        <taxon>Micromonosporales</taxon>
        <taxon>Micromonosporaceae</taxon>
        <taxon>Micromonospora</taxon>
    </lineage>
</organism>
<evidence type="ECO:0000256" key="1">
    <source>
        <dbReference type="SAM" id="MobiDB-lite"/>
    </source>
</evidence>
<name>A0A125Q145_9ACTN</name>
<keyword evidence="3" id="KW-1185">Reference proteome</keyword>
<feature type="compositionally biased region" description="Pro residues" evidence="1">
    <location>
        <begin position="72"/>
        <end position="82"/>
    </location>
</feature>
<accession>A0A125Q145</accession>
<evidence type="ECO:0000313" key="2">
    <source>
        <dbReference type="EMBL" id="SCG50652.1"/>
    </source>
</evidence>
<gene>
    <name evidence="2" type="ORF">GA0070623_1835</name>
</gene>
<feature type="region of interest" description="Disordered" evidence="1">
    <location>
        <begin position="1"/>
        <end position="25"/>
    </location>
</feature>
<sequence>MIRHPLDPETAERLLSGPTAGPEGGLGALLAALRAAATPAELRGEPAVMSAFRAARSGRPQPASPGPAGGSSPPPGVPTGRS</sequence>